<dbReference type="OMA" id="GCLFINK"/>
<dbReference type="OrthoDB" id="759087at2759"/>
<evidence type="ECO:0000256" key="3">
    <source>
        <dbReference type="ARBA" id="ARBA00022712"/>
    </source>
</evidence>
<reference evidence="8" key="1">
    <citation type="submission" date="2018-11" db="EMBL/GenBank/DDBJ databases">
        <authorList>
            <person name="Grassa J C."/>
        </authorList>
    </citation>
    <scope>NUCLEOTIDE SEQUENCE [LARGE SCALE GENOMIC DNA]</scope>
</reference>
<dbReference type="Proteomes" id="UP000596661">
    <property type="component" value="Chromosome 1"/>
</dbReference>
<dbReference type="GO" id="GO:0005737">
    <property type="term" value="C:cytoplasm"/>
    <property type="evidence" value="ECO:0007669"/>
    <property type="project" value="UniProtKB-SubCell"/>
</dbReference>
<dbReference type="EnsemblPlants" id="novel_model_472_5bd9a17a">
    <property type="protein sequence ID" value="cds.novel_model_472_5bd9a17a"/>
    <property type="gene ID" value="novel_gene_272_5bd9a17a"/>
</dbReference>
<feature type="compositionally biased region" description="Polar residues" evidence="7">
    <location>
        <begin position="198"/>
        <end position="207"/>
    </location>
</feature>
<evidence type="ECO:0000256" key="5">
    <source>
        <dbReference type="ARBA" id="ARBA00023242"/>
    </source>
</evidence>
<comment type="similarity">
    <text evidence="6">Belongs to the SOFL plant protein family.</text>
</comment>
<feature type="compositionally biased region" description="Basic residues" evidence="7">
    <location>
        <begin position="120"/>
        <end position="129"/>
    </location>
</feature>
<reference evidence="8" key="2">
    <citation type="submission" date="2021-03" db="UniProtKB">
        <authorList>
            <consortium name="EnsemblPlants"/>
        </authorList>
    </citation>
    <scope>IDENTIFICATION</scope>
</reference>
<keyword evidence="4" id="KW-0932">Cytokinin signaling pathway</keyword>
<sequence>MDSDQCSSGCESGWTLYLEQSFLSNRNGSGFVRKSSNFGYNKVKDKDGIEQVNEEEEEEEEEDLSMVSDASSGPSHYFQHHHQDQQVDYSNINTNNYEDKPCFFINNSSGTHNSSSGKRGSTHKINGGRKLRESCGTKDAFLDDTASSPLFNFSNIEDLPGQTNNQTGSMESVLDYSQGFSATHFEEERPAFQDSFGFLQQSSLSGNQHKETSGRLKGRRWK</sequence>
<keyword evidence="9" id="KW-1185">Reference proteome</keyword>
<feature type="compositionally biased region" description="Low complexity" evidence="7">
    <location>
        <begin position="108"/>
        <end position="117"/>
    </location>
</feature>
<dbReference type="EMBL" id="UZAU01000011">
    <property type="status" value="NOT_ANNOTATED_CDS"/>
    <property type="molecule type" value="Genomic_DNA"/>
</dbReference>
<keyword evidence="3" id="KW-0203">Cytokinin biosynthesis</keyword>
<evidence type="ECO:0000256" key="4">
    <source>
        <dbReference type="ARBA" id="ARBA00022864"/>
    </source>
</evidence>
<keyword evidence="2" id="KW-0963">Cytoplasm</keyword>
<accession>A0A803R3Q6</accession>
<keyword evidence="5" id="KW-0539">Nucleus</keyword>
<comment type="subcellular location">
    <subcellularLocation>
        <location evidence="1">Cytoplasm</location>
    </subcellularLocation>
</comment>
<feature type="region of interest" description="Disordered" evidence="7">
    <location>
        <begin position="108"/>
        <end position="131"/>
    </location>
</feature>
<feature type="region of interest" description="Disordered" evidence="7">
    <location>
        <begin position="36"/>
        <end position="78"/>
    </location>
</feature>
<organism evidence="8 9">
    <name type="scientific">Cannabis sativa</name>
    <name type="common">Hemp</name>
    <name type="synonym">Marijuana</name>
    <dbReference type="NCBI Taxonomy" id="3483"/>
    <lineage>
        <taxon>Eukaryota</taxon>
        <taxon>Viridiplantae</taxon>
        <taxon>Streptophyta</taxon>
        <taxon>Embryophyta</taxon>
        <taxon>Tracheophyta</taxon>
        <taxon>Spermatophyta</taxon>
        <taxon>Magnoliopsida</taxon>
        <taxon>eudicotyledons</taxon>
        <taxon>Gunneridae</taxon>
        <taxon>Pentapetalae</taxon>
        <taxon>rosids</taxon>
        <taxon>fabids</taxon>
        <taxon>Rosales</taxon>
        <taxon>Cannabaceae</taxon>
        <taxon>Cannabis</taxon>
    </lineage>
</organism>
<dbReference type="PANTHER" id="PTHR33347">
    <property type="entry name" value="OSJNBA0091C07.3 PROTEIN"/>
    <property type="match status" value="1"/>
</dbReference>
<evidence type="ECO:0000313" key="8">
    <source>
        <dbReference type="EnsemblPlants" id="cds.novel_model_472_5bd9a17a"/>
    </source>
</evidence>
<feature type="compositionally biased region" description="Acidic residues" evidence="7">
    <location>
        <begin position="52"/>
        <end position="64"/>
    </location>
</feature>
<protein>
    <submittedName>
        <fullName evidence="8">Uncharacterized protein</fullName>
    </submittedName>
</protein>
<evidence type="ECO:0000313" key="9">
    <source>
        <dbReference type="Proteomes" id="UP000596661"/>
    </source>
</evidence>
<dbReference type="GO" id="GO:0009736">
    <property type="term" value="P:cytokinin-activated signaling pathway"/>
    <property type="evidence" value="ECO:0007669"/>
    <property type="project" value="UniProtKB-KW"/>
</dbReference>
<feature type="region of interest" description="Disordered" evidence="7">
    <location>
        <begin position="196"/>
        <end position="222"/>
    </location>
</feature>
<dbReference type="PANTHER" id="PTHR33347:SF1">
    <property type="entry name" value="PROTEIN SOB FIVE-LIKE 5"/>
    <property type="match status" value="1"/>
</dbReference>
<evidence type="ECO:0000256" key="1">
    <source>
        <dbReference type="ARBA" id="ARBA00004496"/>
    </source>
</evidence>
<evidence type="ECO:0000256" key="7">
    <source>
        <dbReference type="SAM" id="MobiDB-lite"/>
    </source>
</evidence>
<dbReference type="AlphaFoldDB" id="A0A803R3Q6"/>
<evidence type="ECO:0000256" key="6">
    <source>
        <dbReference type="ARBA" id="ARBA00024199"/>
    </source>
</evidence>
<dbReference type="InterPro" id="IPR044670">
    <property type="entry name" value="SOFL"/>
</dbReference>
<proteinExistence type="inferred from homology"/>
<name>A0A803R3Q6_CANSA</name>
<dbReference type="GO" id="GO:0009691">
    <property type="term" value="P:cytokinin biosynthetic process"/>
    <property type="evidence" value="ECO:0007669"/>
    <property type="project" value="UniProtKB-KW"/>
</dbReference>
<dbReference type="Gramene" id="novel_model_472_5bd9a17a">
    <property type="protein sequence ID" value="cds.novel_model_472_5bd9a17a"/>
    <property type="gene ID" value="novel_gene_272_5bd9a17a"/>
</dbReference>
<evidence type="ECO:0000256" key="2">
    <source>
        <dbReference type="ARBA" id="ARBA00022490"/>
    </source>
</evidence>